<proteinExistence type="predicted"/>
<evidence type="ECO:0000259" key="1">
    <source>
        <dbReference type="Pfam" id="PF13482"/>
    </source>
</evidence>
<sequence>MIIINKNIDMDTHILKRRYDNLDELLFFDIETTGFSYRRNIVYLIGCIYFVNEMPTIIQWLAENENDEYAVLYEFIKFSNDFKRIIHYNGTSFDIPFITKKALLYKIDNNLSHIENVDIYKLVRPCKHVLNLENCKLKTIEKYLGIFRKDTFTGGELIQQYIDFTKSKSDKEKTNLLLHNEEDLIGLIKVVEILDYVDTYNNLKQNNIAYKVDDINISELIMTIHLTANTEIPFDYSFTFDNYYIHINHTELLIKIQLLDEELKFFFDNYKDYYYIHSEDQAVHKYVAKYIDKSNKSKATSETCYIKKRGIFIPLLDTYIVKNEKIFYLSKKNKTKYIQLQDDIHSNTSFTDNICTSILKSL</sequence>
<accession>A0A8J8MFN3</accession>
<dbReference type="SUPFAM" id="SSF53098">
    <property type="entry name" value="Ribonuclease H-like"/>
    <property type="match status" value="1"/>
</dbReference>
<protein>
    <submittedName>
        <fullName evidence="2">Ribonuclease H-like domain-containing protein</fullName>
    </submittedName>
</protein>
<dbReference type="PANTHER" id="PTHR38462:SF1">
    <property type="entry name" value="YPRB RIBONUCLEASE H-LIKE DOMAIN-CONTAINING PROTEIN"/>
    <property type="match status" value="1"/>
</dbReference>
<keyword evidence="3" id="KW-1185">Reference proteome</keyword>
<dbReference type="Proteomes" id="UP000677305">
    <property type="component" value="Chromosome"/>
</dbReference>
<dbReference type="Pfam" id="PF13482">
    <property type="entry name" value="RNase_H_2"/>
    <property type="match status" value="1"/>
</dbReference>
<evidence type="ECO:0000313" key="2">
    <source>
        <dbReference type="EMBL" id="QUH31770.1"/>
    </source>
</evidence>
<reference evidence="2 3" key="1">
    <citation type="submission" date="2020-07" db="EMBL/GenBank/DDBJ databases">
        <title>Vallitalea guaymasensis genome.</title>
        <authorList>
            <person name="Postec A."/>
        </authorList>
    </citation>
    <scope>NUCLEOTIDE SEQUENCE [LARGE SCALE GENOMIC DNA]</scope>
    <source>
        <strain evidence="2 3">Ra1766G1</strain>
    </source>
</reference>
<dbReference type="EMBL" id="CP058561">
    <property type="protein sequence ID" value="QUH31770.1"/>
    <property type="molecule type" value="Genomic_DNA"/>
</dbReference>
<dbReference type="RefSeq" id="WP_212691709.1">
    <property type="nucleotide sequence ID" value="NZ_CP058561.1"/>
</dbReference>
<dbReference type="InterPro" id="IPR012337">
    <property type="entry name" value="RNaseH-like_sf"/>
</dbReference>
<dbReference type="InterPro" id="IPR036397">
    <property type="entry name" value="RNaseH_sf"/>
</dbReference>
<dbReference type="GO" id="GO:0003676">
    <property type="term" value="F:nucleic acid binding"/>
    <property type="evidence" value="ECO:0007669"/>
    <property type="project" value="InterPro"/>
</dbReference>
<dbReference type="KEGG" id="vgu:HYG85_23685"/>
<dbReference type="Gene3D" id="3.30.420.10">
    <property type="entry name" value="Ribonuclease H-like superfamily/Ribonuclease H"/>
    <property type="match status" value="1"/>
</dbReference>
<dbReference type="InterPro" id="IPR038720">
    <property type="entry name" value="YprB_RNase_H-like_dom"/>
</dbReference>
<organism evidence="2 3">
    <name type="scientific">Vallitalea guaymasensis</name>
    <dbReference type="NCBI Taxonomy" id="1185412"/>
    <lineage>
        <taxon>Bacteria</taxon>
        <taxon>Bacillati</taxon>
        <taxon>Bacillota</taxon>
        <taxon>Clostridia</taxon>
        <taxon>Lachnospirales</taxon>
        <taxon>Vallitaleaceae</taxon>
        <taxon>Vallitalea</taxon>
    </lineage>
</organism>
<evidence type="ECO:0000313" key="3">
    <source>
        <dbReference type="Proteomes" id="UP000677305"/>
    </source>
</evidence>
<gene>
    <name evidence="2" type="ORF">HYG85_23685</name>
</gene>
<dbReference type="AlphaFoldDB" id="A0A8J8MFN3"/>
<dbReference type="PANTHER" id="PTHR38462">
    <property type="entry name" value="EXONUCLEASE-LIKE PROTEIN"/>
    <property type="match status" value="1"/>
</dbReference>
<feature type="domain" description="YprB ribonuclease H-like" evidence="1">
    <location>
        <begin position="26"/>
        <end position="193"/>
    </location>
</feature>
<name>A0A8J8MFN3_9FIRM</name>